<protein>
    <recommendedName>
        <fullName evidence="1">CbbX AAA lid domain-containing protein</fullName>
    </recommendedName>
</protein>
<sequence length="61" mass="6854">MLEAAIGHQAWRLRDIPQPTVEQLRLLTREDVLGDGVMAPGDELIVQPETDQRDLTGEETE</sequence>
<dbReference type="AlphaFoldDB" id="A0A645DD80"/>
<name>A0A645DD80_9ZZZZ</name>
<dbReference type="EMBL" id="VSSQ01035142">
    <property type="protein sequence ID" value="MPM87291.1"/>
    <property type="molecule type" value="Genomic_DNA"/>
</dbReference>
<dbReference type="Pfam" id="PF17866">
    <property type="entry name" value="AAA_lid_6"/>
    <property type="match status" value="1"/>
</dbReference>
<organism evidence="2">
    <name type="scientific">bioreactor metagenome</name>
    <dbReference type="NCBI Taxonomy" id="1076179"/>
    <lineage>
        <taxon>unclassified sequences</taxon>
        <taxon>metagenomes</taxon>
        <taxon>ecological metagenomes</taxon>
    </lineage>
</organism>
<evidence type="ECO:0000259" key="1">
    <source>
        <dbReference type="Pfam" id="PF17866"/>
    </source>
</evidence>
<evidence type="ECO:0000313" key="2">
    <source>
        <dbReference type="EMBL" id="MPM87291.1"/>
    </source>
</evidence>
<reference evidence="2" key="1">
    <citation type="submission" date="2019-08" db="EMBL/GenBank/DDBJ databases">
        <authorList>
            <person name="Kucharzyk K."/>
            <person name="Murdoch R.W."/>
            <person name="Higgins S."/>
            <person name="Loffler F."/>
        </authorList>
    </citation>
    <scope>NUCLEOTIDE SEQUENCE</scope>
</reference>
<gene>
    <name evidence="2" type="ORF">SDC9_134387</name>
</gene>
<comment type="caution">
    <text evidence="2">The sequence shown here is derived from an EMBL/GenBank/DDBJ whole genome shotgun (WGS) entry which is preliminary data.</text>
</comment>
<feature type="domain" description="CbbX AAA lid" evidence="1">
    <location>
        <begin position="1"/>
        <end position="32"/>
    </location>
</feature>
<proteinExistence type="predicted"/>
<dbReference type="InterPro" id="IPR041627">
    <property type="entry name" value="AAA_lid_6"/>
</dbReference>
<accession>A0A645DD80</accession>